<comment type="caution">
    <text evidence="1">The sequence shown here is derived from an EMBL/GenBank/DDBJ whole genome shotgun (WGS) entry which is preliminary data.</text>
</comment>
<protein>
    <submittedName>
        <fullName evidence="1">Uncharacterized protein</fullName>
    </submittedName>
</protein>
<dbReference type="AlphaFoldDB" id="A0ABD6SGA5"/>
<organism evidence="1 2">
    <name type="scientific">Bacillus thuringiensis</name>
    <dbReference type="NCBI Taxonomy" id="1428"/>
    <lineage>
        <taxon>Bacteria</taxon>
        <taxon>Bacillati</taxon>
        <taxon>Bacillota</taxon>
        <taxon>Bacilli</taxon>
        <taxon>Bacillales</taxon>
        <taxon>Bacillaceae</taxon>
        <taxon>Bacillus</taxon>
        <taxon>Bacillus cereus group</taxon>
    </lineage>
</organism>
<evidence type="ECO:0000313" key="1">
    <source>
        <dbReference type="EMBL" id="PEX44013.1"/>
    </source>
</evidence>
<dbReference type="EMBL" id="NTXF01000052">
    <property type="protein sequence ID" value="PEX44013.1"/>
    <property type="molecule type" value="Genomic_DNA"/>
</dbReference>
<dbReference type="RefSeq" id="WP_098403017.1">
    <property type="nucleotide sequence ID" value="NZ_NTXF01000052.1"/>
</dbReference>
<evidence type="ECO:0000313" key="2">
    <source>
        <dbReference type="Proteomes" id="UP000220502"/>
    </source>
</evidence>
<gene>
    <name evidence="1" type="ORF">CN461_27995</name>
</gene>
<sequence length="427" mass="51857">MRLEIEDWTLRKNLSDHVSELLTESIICYKAGAYRASYIFSYLSFLNIVRDKILSSKKPDHVEQGKWKDIQDRLLNDNEWDAEVHKCMMVQKENTKVFELDDDIRSQVTYWRYRRNDCAHYKRNKIGNVHVEAFWFFIMSNIDHFVVIGSSQSLYNLIRNHFDISFTPSGKDPKYIIEVIENTIKESNYKAFLKNTKSIIEEAVVGGYYEHNDDVHNFYNSLFDINNTKFKEELMESIKQDVTLVTWFIYMYPQNIIYFKNDKSFIRKYWHEYIFNIPPVERVEVFSRFLIFNLISEDEIREALLHIMFDIDVKDFENEIYFKVYKDKQFFTLLKEQLFGKGNNEPLIEDIDWLNRNYSYLLFYIEKFELNKDEVLQVYNLFTEDRSFKLLREIFEENKEVKLKFEFLIKKYNIKTQREKDEMNLLT</sequence>
<reference evidence="1 2" key="1">
    <citation type="submission" date="2017-09" db="EMBL/GenBank/DDBJ databases">
        <title>Large-scale bioinformatics analysis of Bacillus genomes uncovers conserved roles of natural products in bacterial physiology.</title>
        <authorList>
            <consortium name="Agbiome Team Llc"/>
            <person name="Bleich R.M."/>
            <person name="Kirk G.J."/>
            <person name="Santa Maria K.C."/>
            <person name="Allen S.E."/>
            <person name="Farag S."/>
            <person name="Shank E.A."/>
            <person name="Bowers A."/>
        </authorList>
    </citation>
    <scope>NUCLEOTIDE SEQUENCE [LARGE SCALE GENOMIC DNA]</scope>
    <source>
        <strain evidence="1 2">AFS007900</strain>
    </source>
</reference>
<proteinExistence type="predicted"/>
<accession>A0ABD6SGA5</accession>
<dbReference type="Proteomes" id="UP000220502">
    <property type="component" value="Unassembled WGS sequence"/>
</dbReference>
<name>A0ABD6SGA5_BACTU</name>